<evidence type="ECO:0000313" key="3">
    <source>
        <dbReference type="EMBL" id="RXQ98919.1"/>
    </source>
</evidence>
<dbReference type="AlphaFoldDB" id="A0A4Q1JQZ7"/>
<evidence type="ECO:0000313" key="4">
    <source>
        <dbReference type="Proteomes" id="UP000289784"/>
    </source>
</evidence>
<dbReference type="PANTHER" id="PTHR35174:SF3">
    <property type="entry name" value="BLL7171 PROTEIN"/>
    <property type="match status" value="1"/>
</dbReference>
<dbReference type="Gene3D" id="3.30.70.1060">
    <property type="entry name" value="Dimeric alpha+beta barrel"/>
    <property type="match status" value="1"/>
</dbReference>
<accession>A0A4Q1JQZ7</accession>
<comment type="similarity">
    <text evidence="1">Belongs to the YciI family.</text>
</comment>
<dbReference type="OrthoDB" id="9807535at2"/>
<gene>
    <name evidence="3" type="ORF">EPA99_18275</name>
</gene>
<reference evidence="3 4" key="1">
    <citation type="submission" date="2019-01" db="EMBL/GenBank/DDBJ databases">
        <title>Pseudoxanthomonas composti sp. nov., isolated from compost.</title>
        <authorList>
            <person name="Yang G."/>
        </authorList>
    </citation>
    <scope>NUCLEOTIDE SEQUENCE [LARGE SCALE GENOMIC DNA]</scope>
    <source>
        <strain evidence="3 4">GSS15</strain>
    </source>
</reference>
<dbReference type="InterPro" id="IPR005545">
    <property type="entry name" value="YCII"/>
</dbReference>
<organism evidence="3 4">
    <name type="scientific">Pseudoxanthomonas composti</name>
    <dbReference type="NCBI Taxonomy" id="2137479"/>
    <lineage>
        <taxon>Bacteria</taxon>
        <taxon>Pseudomonadati</taxon>
        <taxon>Pseudomonadota</taxon>
        <taxon>Gammaproteobacteria</taxon>
        <taxon>Lysobacterales</taxon>
        <taxon>Lysobacteraceae</taxon>
        <taxon>Pseudoxanthomonas</taxon>
    </lineage>
</organism>
<feature type="domain" description="YCII-related" evidence="2">
    <location>
        <begin position="1"/>
        <end position="116"/>
    </location>
</feature>
<evidence type="ECO:0000256" key="1">
    <source>
        <dbReference type="ARBA" id="ARBA00007689"/>
    </source>
</evidence>
<dbReference type="Proteomes" id="UP000289784">
    <property type="component" value="Unassembled WGS sequence"/>
</dbReference>
<dbReference type="SUPFAM" id="SSF54909">
    <property type="entry name" value="Dimeric alpha+beta barrel"/>
    <property type="match status" value="1"/>
</dbReference>
<protein>
    <submittedName>
        <fullName evidence="3">YciI family protein</fullName>
    </submittedName>
</protein>
<sequence length="134" mass="14911">MQFMLLIHIDPALLRALPQEEYDRLMRGCFEHADQMKRDGVLLASQQLEDPDAARSVRVRAGKRTVVDGPFAETKELLAGFNLIQARDLDEAVRIADEFPWATVGCIEVRPVRDMNAVRARVGAAAGALELVPE</sequence>
<dbReference type="InterPro" id="IPR011008">
    <property type="entry name" value="Dimeric_a/b-barrel"/>
</dbReference>
<dbReference type="Pfam" id="PF03795">
    <property type="entry name" value="YCII"/>
    <property type="match status" value="1"/>
</dbReference>
<comment type="caution">
    <text evidence="3">The sequence shown here is derived from an EMBL/GenBank/DDBJ whole genome shotgun (WGS) entry which is preliminary data.</text>
</comment>
<keyword evidence="4" id="KW-1185">Reference proteome</keyword>
<evidence type="ECO:0000259" key="2">
    <source>
        <dbReference type="Pfam" id="PF03795"/>
    </source>
</evidence>
<dbReference type="RefSeq" id="WP_129472697.1">
    <property type="nucleotide sequence ID" value="NZ_SAWZ01000017.1"/>
</dbReference>
<dbReference type="PANTHER" id="PTHR35174">
    <property type="entry name" value="BLL7171 PROTEIN-RELATED"/>
    <property type="match status" value="1"/>
</dbReference>
<dbReference type="EMBL" id="SAWZ01000017">
    <property type="protein sequence ID" value="RXQ98919.1"/>
    <property type="molecule type" value="Genomic_DNA"/>
</dbReference>
<name>A0A4Q1JQZ7_9GAMM</name>
<proteinExistence type="inferred from homology"/>